<name>A8RNR0_ENTBW</name>
<dbReference type="HOGENOM" id="CLU_3249431_0_0_9"/>
<dbReference type="AlphaFoldDB" id="A8RNR0"/>
<proteinExistence type="predicted"/>
<gene>
    <name evidence="1" type="ORF">CLOBOL_02251</name>
</gene>
<dbReference type="Proteomes" id="UP000005396">
    <property type="component" value="Unassembled WGS sequence"/>
</dbReference>
<organism evidence="1 2">
    <name type="scientific">Enterocloster bolteae (strain ATCC BAA-613 / DSM 15670 / CCUG 46953 / JCM 12243 / WAL 16351)</name>
    <name type="common">Clostridium bolteae</name>
    <dbReference type="NCBI Taxonomy" id="411902"/>
    <lineage>
        <taxon>Bacteria</taxon>
        <taxon>Bacillati</taxon>
        <taxon>Bacillota</taxon>
        <taxon>Clostridia</taxon>
        <taxon>Lachnospirales</taxon>
        <taxon>Lachnospiraceae</taxon>
        <taxon>Enterocloster</taxon>
    </lineage>
</organism>
<comment type="caution">
    <text evidence="1">The sequence shown here is derived from an EMBL/GenBank/DDBJ whole genome shotgun (WGS) entry which is preliminary data.</text>
</comment>
<sequence length="42" mass="5222">MGQKYMEKAYDQGIWQKHMKETYERSTWQELLKNSSFFLTKM</sequence>
<evidence type="ECO:0000313" key="2">
    <source>
        <dbReference type="Proteomes" id="UP000005396"/>
    </source>
</evidence>
<dbReference type="PaxDb" id="411902-CLOBOL_02251"/>
<reference evidence="1 2" key="2">
    <citation type="submission" date="2007-09" db="EMBL/GenBank/DDBJ databases">
        <title>Draft genome sequence of Clostridium bolteae (ATCC BAA-613).</title>
        <authorList>
            <person name="Sudarsanam P."/>
            <person name="Ley R."/>
            <person name="Guruge J."/>
            <person name="Turnbaugh P.J."/>
            <person name="Mahowald M."/>
            <person name="Liep D."/>
            <person name="Gordon J."/>
        </authorList>
    </citation>
    <scope>NUCLEOTIDE SEQUENCE [LARGE SCALE GENOMIC DNA]</scope>
    <source>
        <strain evidence="2">ATCC BAA-613 / DSM 15670 / CCUG 46953 / JCM 12243 / WAL 16351</strain>
    </source>
</reference>
<protein>
    <submittedName>
        <fullName evidence="1">Uncharacterized protein</fullName>
    </submittedName>
</protein>
<evidence type="ECO:0000313" key="1">
    <source>
        <dbReference type="EMBL" id="EDP17179.1"/>
    </source>
</evidence>
<dbReference type="EMBL" id="ABCC02000023">
    <property type="protein sequence ID" value="EDP17179.1"/>
    <property type="molecule type" value="Genomic_DNA"/>
</dbReference>
<accession>A8RNR0</accession>
<reference evidence="1 2" key="1">
    <citation type="submission" date="2007-08" db="EMBL/GenBank/DDBJ databases">
        <authorList>
            <person name="Fulton L."/>
            <person name="Clifton S."/>
            <person name="Fulton B."/>
            <person name="Xu J."/>
            <person name="Minx P."/>
            <person name="Pepin K.H."/>
            <person name="Johnson M."/>
            <person name="Thiruvilangam P."/>
            <person name="Bhonagiri V."/>
            <person name="Nash W.E."/>
            <person name="Mardis E.R."/>
            <person name="Wilson R.K."/>
        </authorList>
    </citation>
    <scope>NUCLEOTIDE SEQUENCE [LARGE SCALE GENOMIC DNA]</scope>
    <source>
        <strain evidence="2">ATCC BAA-613 / DSM 15670 / CCUG 46953 / JCM 12243 / WAL 16351</strain>
    </source>
</reference>